<dbReference type="SMART" id="SM00249">
    <property type="entry name" value="PHD"/>
    <property type="match status" value="1"/>
</dbReference>
<evidence type="ECO:0000256" key="2">
    <source>
        <dbReference type="ARBA" id="ARBA00022771"/>
    </source>
</evidence>
<feature type="region of interest" description="Disordered" evidence="5">
    <location>
        <begin position="53"/>
        <end position="72"/>
    </location>
</feature>
<keyword evidence="8" id="KW-1185">Reference proteome</keyword>
<dbReference type="GO" id="GO:0034967">
    <property type="term" value="C:Set3 complex"/>
    <property type="evidence" value="ECO:0007669"/>
    <property type="project" value="TreeGrafter"/>
</dbReference>
<dbReference type="PROSITE" id="PS01359">
    <property type="entry name" value="ZF_PHD_1"/>
    <property type="match status" value="1"/>
</dbReference>
<dbReference type="PANTHER" id="PTHR46462:SF3">
    <property type="entry name" value="UPSET, ISOFORM A"/>
    <property type="match status" value="1"/>
</dbReference>
<sequence>MASPSPFPSSVQVKLLQIREQIQNEHKQREKDNLFNPMVSPGPASIALLDSKRDASVSNSNKKRKTAGTADSDVSSRRGFFAAAALNAAVTRPLPMKKGKAYIATPGSKRSVSVTSDDSSIESSSPNTWGVKDNYIVGKNDNVITCLCGINKKVDNSQISNNDGVIQCNHCNRWQHLKCYSLKQRFDVVPVKFFCNKCKPGLSQDSYRINKRVRPLQQRQQQSNLKELERQLQLQIQNQINLNILNQTSDKTTSNNSVYQNMTPSPGELVSTDDSKSTPLSPLGSENKTSPCGSPSSLVSDSTLKCHTGESALESYQYQDKYIKSFVDDHSNDDWVIPINRGLVIAPDALEARKLDDLTIGVFATKDFKCKEFVTEFTGKVDFQKNYIKNPDNQYRIWATTQPQVIFHPHWPILIDARGESDANPIKSIRRGCHPNVEMNTVKITSPTTNKAEVYFMINAIRDIKAGEELLIAWQWDLRHPISRVLNNQYAIESMNDMDRLWLIHAIDIIWKTCRCGCSADAECKLLRIKNYAESFLDHLKKMKHVNA</sequence>
<dbReference type="GO" id="GO:0070210">
    <property type="term" value="C:Rpd3L-Expanded complex"/>
    <property type="evidence" value="ECO:0007669"/>
    <property type="project" value="TreeGrafter"/>
</dbReference>
<dbReference type="InterPro" id="IPR019786">
    <property type="entry name" value="Zinc_finger_PHD-type_CS"/>
</dbReference>
<dbReference type="Proteomes" id="UP001377567">
    <property type="component" value="Unassembled WGS sequence"/>
</dbReference>
<dbReference type="InterPro" id="IPR011011">
    <property type="entry name" value="Znf_FYVE_PHD"/>
</dbReference>
<dbReference type="SUPFAM" id="SSF57903">
    <property type="entry name" value="FYVE/PHD zinc finger"/>
    <property type="match status" value="1"/>
</dbReference>
<evidence type="ECO:0000256" key="4">
    <source>
        <dbReference type="ARBA" id="ARBA00022853"/>
    </source>
</evidence>
<dbReference type="PANTHER" id="PTHR46462">
    <property type="entry name" value="UPSET, ISOFORM A"/>
    <property type="match status" value="1"/>
</dbReference>
<evidence type="ECO:0000256" key="1">
    <source>
        <dbReference type="ARBA" id="ARBA00022723"/>
    </source>
</evidence>
<protein>
    <recommendedName>
        <fullName evidence="6">SET domain-containing protein</fullName>
    </recommendedName>
</protein>
<evidence type="ECO:0000256" key="5">
    <source>
        <dbReference type="SAM" id="MobiDB-lite"/>
    </source>
</evidence>
<dbReference type="SUPFAM" id="SSF82199">
    <property type="entry name" value="SET domain"/>
    <property type="match status" value="1"/>
</dbReference>
<keyword evidence="1" id="KW-0479">Metal-binding</keyword>
<dbReference type="SMART" id="SM00317">
    <property type="entry name" value="SET"/>
    <property type="match status" value="1"/>
</dbReference>
<dbReference type="GO" id="GO:0008270">
    <property type="term" value="F:zinc ion binding"/>
    <property type="evidence" value="ECO:0007669"/>
    <property type="project" value="UniProtKB-KW"/>
</dbReference>
<gene>
    <name evidence="7" type="ORF">DAKH74_008720</name>
</gene>
<dbReference type="InterPro" id="IPR046341">
    <property type="entry name" value="SET_dom_sf"/>
</dbReference>
<comment type="caution">
    <text evidence="7">The sequence shown here is derived from an EMBL/GenBank/DDBJ whole genome shotgun (WGS) entry which is preliminary data.</text>
</comment>
<dbReference type="Gene3D" id="2.170.270.10">
    <property type="entry name" value="SET domain"/>
    <property type="match status" value="1"/>
</dbReference>
<dbReference type="Pfam" id="PF00628">
    <property type="entry name" value="PHD"/>
    <property type="match status" value="1"/>
</dbReference>
<feature type="compositionally biased region" description="Polar residues" evidence="5">
    <location>
        <begin position="251"/>
        <end position="264"/>
    </location>
</feature>
<feature type="domain" description="SET" evidence="6">
    <location>
        <begin position="341"/>
        <end position="475"/>
    </location>
</feature>
<proteinExistence type="predicted"/>
<dbReference type="GO" id="GO:0006325">
    <property type="term" value="P:chromatin organization"/>
    <property type="evidence" value="ECO:0007669"/>
    <property type="project" value="UniProtKB-KW"/>
</dbReference>
<accession>A0AAV5RRV6</accession>
<evidence type="ECO:0000313" key="8">
    <source>
        <dbReference type="Proteomes" id="UP001377567"/>
    </source>
</evidence>
<dbReference type="InterPro" id="IPR001214">
    <property type="entry name" value="SET_dom"/>
</dbReference>
<dbReference type="InterPro" id="IPR019787">
    <property type="entry name" value="Znf_PHD-finger"/>
</dbReference>
<organism evidence="7 8">
    <name type="scientific">Maudiozyma humilis</name>
    <name type="common">Sour dough yeast</name>
    <name type="synonym">Kazachstania humilis</name>
    <dbReference type="NCBI Taxonomy" id="51915"/>
    <lineage>
        <taxon>Eukaryota</taxon>
        <taxon>Fungi</taxon>
        <taxon>Dikarya</taxon>
        <taxon>Ascomycota</taxon>
        <taxon>Saccharomycotina</taxon>
        <taxon>Saccharomycetes</taxon>
        <taxon>Saccharomycetales</taxon>
        <taxon>Saccharomycetaceae</taxon>
        <taxon>Maudiozyma</taxon>
    </lineage>
</organism>
<dbReference type="InterPro" id="IPR001965">
    <property type="entry name" value="Znf_PHD"/>
</dbReference>
<evidence type="ECO:0000259" key="6">
    <source>
        <dbReference type="PROSITE" id="PS50280"/>
    </source>
</evidence>
<dbReference type="EMBL" id="BTGD01000001">
    <property type="protein sequence ID" value="GMM54256.1"/>
    <property type="molecule type" value="Genomic_DNA"/>
</dbReference>
<keyword evidence="2" id="KW-0863">Zinc-finger</keyword>
<evidence type="ECO:0000256" key="3">
    <source>
        <dbReference type="ARBA" id="ARBA00022833"/>
    </source>
</evidence>
<keyword evidence="3" id="KW-0862">Zinc</keyword>
<dbReference type="AlphaFoldDB" id="A0AAV5RRV6"/>
<evidence type="ECO:0000313" key="7">
    <source>
        <dbReference type="EMBL" id="GMM54256.1"/>
    </source>
</evidence>
<reference evidence="7 8" key="1">
    <citation type="journal article" date="2023" name="Elife">
        <title>Identification of key yeast species and microbe-microbe interactions impacting larval growth of Drosophila in the wild.</title>
        <authorList>
            <person name="Mure A."/>
            <person name="Sugiura Y."/>
            <person name="Maeda R."/>
            <person name="Honda K."/>
            <person name="Sakurai N."/>
            <person name="Takahashi Y."/>
            <person name="Watada M."/>
            <person name="Katoh T."/>
            <person name="Gotoh A."/>
            <person name="Gotoh Y."/>
            <person name="Taniguchi I."/>
            <person name="Nakamura K."/>
            <person name="Hayashi T."/>
            <person name="Katayama T."/>
            <person name="Uemura T."/>
            <person name="Hattori Y."/>
        </authorList>
    </citation>
    <scope>NUCLEOTIDE SEQUENCE [LARGE SCALE GENOMIC DNA]</scope>
    <source>
        <strain evidence="7 8">KH-74</strain>
    </source>
</reference>
<dbReference type="Pfam" id="PF00856">
    <property type="entry name" value="SET"/>
    <property type="match status" value="1"/>
</dbReference>
<name>A0AAV5RRV6_MAUHU</name>
<dbReference type="Gene3D" id="3.30.40.10">
    <property type="entry name" value="Zinc/RING finger domain, C3HC4 (zinc finger)"/>
    <property type="match status" value="1"/>
</dbReference>
<keyword evidence="4" id="KW-0156">Chromatin regulator</keyword>
<dbReference type="InterPro" id="IPR013083">
    <property type="entry name" value="Znf_RING/FYVE/PHD"/>
</dbReference>
<feature type="compositionally biased region" description="Polar residues" evidence="5">
    <location>
        <begin position="277"/>
        <end position="296"/>
    </location>
</feature>
<feature type="region of interest" description="Disordered" evidence="5">
    <location>
        <begin position="251"/>
        <end position="296"/>
    </location>
</feature>
<dbReference type="GO" id="GO:0006355">
    <property type="term" value="P:regulation of DNA-templated transcription"/>
    <property type="evidence" value="ECO:0007669"/>
    <property type="project" value="TreeGrafter"/>
</dbReference>
<dbReference type="PROSITE" id="PS50280">
    <property type="entry name" value="SET"/>
    <property type="match status" value="1"/>
</dbReference>